<dbReference type="OrthoDB" id="64012at2759"/>
<evidence type="ECO:0000313" key="2">
    <source>
        <dbReference type="EMBL" id="POM76094.1"/>
    </source>
</evidence>
<keyword evidence="3" id="KW-1185">Reference proteome</keyword>
<evidence type="ECO:0000313" key="3">
    <source>
        <dbReference type="Proteomes" id="UP000237271"/>
    </source>
</evidence>
<dbReference type="AlphaFoldDB" id="A0A2P4YE69"/>
<protein>
    <submittedName>
        <fullName evidence="2">Uncharacterized protein</fullName>
    </submittedName>
</protein>
<feature type="region of interest" description="Disordered" evidence="1">
    <location>
        <begin position="1"/>
        <end position="37"/>
    </location>
</feature>
<gene>
    <name evidence="2" type="ORF">PHPALM_6713</name>
</gene>
<sequence length="855" mass="95828">MQRVLKKKKSESKTSASRDQVVVGLSASTEDEVEDWSSDFLATEPARRWRRQESVGTEFLLAETLYKRRSSSSSNGVTRPRRGSEVAPSSSSDSLRHSVEEDERGLYSSYSSVKTRAEPEASDSDEDWDAEFGFEEQTDATMGSSDSMDPTRRRAENGNFFLPNLHEVLDGETLPDDEEEDVAINLEGAQRRQRRASEEPLFQRRRSDFHQSGASVDGSVDGIRSSLTSASASSSNAIEYSLVDKLRLLEVANSSAYAVRIERYPKPSSTFSNLERDRTTFPSFTENKYERWLADLVVPDCAVVSHHMEAERNRLPPPRQLKNQQFHALVSLPFGCEFVDTFFKQITHYRYFGEDKENRELVRMYFEKVSTTGMTDENWAQNLSPSDLDIVVGCSIEILQEAARLYGPKPVVPLATHLSLSMLSTSSSASSQGNKTTIYWIQQFQDILVHCAEAFPQYSNVVALIELRYVCHHLAGFASGEYEYKWQICNQLPAFLPLEPVMGDSASQIVNEVLQYYGALFQHLNTSPESRSHRYMGHKSPVEKRSQADNTRVFALSPDVICLQALVMCDIQSLYDSKSALAEISLPALEELLEFEDDEATVDPILVGLMPHNRDSRSSSSSSNPDYRDSGYERGDLSKGLGGWSASAKLFELLRPSSRTRHSALSFFYERISATKYPLVKAKCASVMAGMHVSSTTSHGNLRVAETLAYEALRLLEACSKKFVTKLTKMPSLRSRDKAIPVSYLSIFNNDGLLSDLGREALESLGNILIKNNKYRYGILCLEAAGALFSFLNQGCEYEKLDRLLCKLTLEADDVHRALPLHEKRGSIQPQWHNDDSNVKLGVVFPLGLVSPVVT</sequence>
<evidence type="ECO:0000256" key="1">
    <source>
        <dbReference type="SAM" id="MobiDB-lite"/>
    </source>
</evidence>
<reference evidence="2 3" key="1">
    <citation type="journal article" date="2017" name="Genome Biol. Evol.">
        <title>Phytophthora megakarya and P. palmivora, closely related causal agents of cacao black pod rot, underwent increases in genome sizes and gene numbers by different mechanisms.</title>
        <authorList>
            <person name="Ali S.S."/>
            <person name="Shao J."/>
            <person name="Lary D.J."/>
            <person name="Kronmiller B."/>
            <person name="Shen D."/>
            <person name="Strem M.D."/>
            <person name="Amoako-Attah I."/>
            <person name="Akrofi A.Y."/>
            <person name="Begoude B.A."/>
            <person name="Ten Hoopen G.M."/>
            <person name="Coulibaly K."/>
            <person name="Kebe B.I."/>
            <person name="Melnick R.L."/>
            <person name="Guiltinan M.J."/>
            <person name="Tyler B.M."/>
            <person name="Meinhardt L.W."/>
            <person name="Bailey B.A."/>
        </authorList>
    </citation>
    <scope>NUCLEOTIDE SEQUENCE [LARGE SCALE GENOMIC DNA]</scope>
    <source>
        <strain evidence="3">sbr112.9</strain>
    </source>
</reference>
<organism evidence="2 3">
    <name type="scientific">Phytophthora palmivora</name>
    <dbReference type="NCBI Taxonomy" id="4796"/>
    <lineage>
        <taxon>Eukaryota</taxon>
        <taxon>Sar</taxon>
        <taxon>Stramenopiles</taxon>
        <taxon>Oomycota</taxon>
        <taxon>Peronosporomycetes</taxon>
        <taxon>Peronosporales</taxon>
        <taxon>Peronosporaceae</taxon>
        <taxon>Phytophthora</taxon>
    </lineage>
</organism>
<feature type="compositionally biased region" description="Acidic residues" evidence="1">
    <location>
        <begin position="120"/>
        <end position="138"/>
    </location>
</feature>
<proteinExistence type="predicted"/>
<dbReference type="EMBL" id="NCKW01003541">
    <property type="protein sequence ID" value="POM76094.1"/>
    <property type="molecule type" value="Genomic_DNA"/>
</dbReference>
<feature type="region of interest" description="Disordered" evidence="1">
    <location>
        <begin position="613"/>
        <end position="634"/>
    </location>
</feature>
<name>A0A2P4YE69_9STRA</name>
<comment type="caution">
    <text evidence="2">The sequence shown here is derived from an EMBL/GenBank/DDBJ whole genome shotgun (WGS) entry which is preliminary data.</text>
</comment>
<accession>A0A2P4YE69</accession>
<feature type="compositionally biased region" description="Basic residues" evidence="1">
    <location>
        <begin position="1"/>
        <end position="10"/>
    </location>
</feature>
<dbReference type="Proteomes" id="UP000237271">
    <property type="component" value="Unassembled WGS sequence"/>
</dbReference>
<feature type="compositionally biased region" description="Polar residues" evidence="1">
    <location>
        <begin position="139"/>
        <end position="148"/>
    </location>
</feature>
<feature type="region of interest" description="Disordered" evidence="1">
    <location>
        <begin position="67"/>
        <end position="156"/>
    </location>
</feature>